<evidence type="ECO:0000313" key="2">
    <source>
        <dbReference type="Proteomes" id="UP000214746"/>
    </source>
</evidence>
<dbReference type="Proteomes" id="UP000214746">
    <property type="component" value="Unassembled WGS sequence"/>
</dbReference>
<accession>A0A2W1N728</accession>
<protein>
    <submittedName>
        <fullName evidence="1">N-acetylmuramoyl-L-alanine amidase</fullName>
    </submittedName>
</protein>
<organism evidence="1 2">
    <name type="scientific">Paenibacillus xerothermodurans</name>
    <dbReference type="NCBI Taxonomy" id="1977292"/>
    <lineage>
        <taxon>Bacteria</taxon>
        <taxon>Bacillati</taxon>
        <taxon>Bacillota</taxon>
        <taxon>Bacilli</taxon>
        <taxon>Bacillales</taxon>
        <taxon>Paenibacillaceae</taxon>
        <taxon>Paenibacillus</taxon>
    </lineage>
</organism>
<comment type="caution">
    <text evidence="1">The sequence shown here is derived from an EMBL/GenBank/DDBJ whole genome shotgun (WGS) entry which is preliminary data.</text>
</comment>
<dbReference type="AlphaFoldDB" id="A0A2W1N728"/>
<sequence length="46" mass="5071">MLSAEDAKKIILFLSAAYYCTESDAARAEFHRLANAVRRAAGLPEE</sequence>
<keyword evidence="2" id="KW-1185">Reference proteome</keyword>
<dbReference type="OrthoDB" id="9794294at2"/>
<reference evidence="1" key="1">
    <citation type="submission" date="2018-06" db="EMBL/GenBank/DDBJ databases">
        <title>Paenibacillus xerothermodurans sp. nov. an extremely dry heat resistant spore forming bacterium isolated from the soil of Cape Canaveral, Florida.</title>
        <authorList>
            <person name="Seuylemezian A."/>
            <person name="Kaur N."/>
            <person name="Patil P."/>
            <person name="Patil P."/>
            <person name="Mayilraj S."/>
            <person name="Vaishampayan P."/>
        </authorList>
    </citation>
    <scope>NUCLEOTIDE SEQUENCE [LARGE SCALE GENOMIC DNA]</scope>
    <source>
        <strain evidence="1">ATCC 27380</strain>
    </source>
</reference>
<proteinExistence type="predicted"/>
<name>A0A2W1N728_PAEXE</name>
<dbReference type="EMBL" id="NHRJ02000007">
    <property type="protein sequence ID" value="PZE20409.1"/>
    <property type="molecule type" value="Genomic_DNA"/>
</dbReference>
<gene>
    <name evidence="1" type="ORF">CBW46_013300</name>
</gene>
<dbReference type="RefSeq" id="WP_089200489.1">
    <property type="nucleotide sequence ID" value="NZ_NHRJ02000007.1"/>
</dbReference>
<evidence type="ECO:0000313" key="1">
    <source>
        <dbReference type="EMBL" id="PZE20409.1"/>
    </source>
</evidence>